<feature type="domain" description="4Fe-4S ferredoxin-type" evidence="8">
    <location>
        <begin position="93"/>
        <end position="122"/>
    </location>
</feature>
<dbReference type="PANTHER" id="PTHR43177">
    <property type="entry name" value="PROTEIN NRFC"/>
    <property type="match status" value="1"/>
</dbReference>
<evidence type="ECO:0000256" key="7">
    <source>
        <dbReference type="ARBA" id="ARBA00023014"/>
    </source>
</evidence>
<dbReference type="Gene3D" id="3.30.70.20">
    <property type="match status" value="2"/>
</dbReference>
<name>A0A3N0BGC9_9ACTN</name>
<dbReference type="InterPro" id="IPR017896">
    <property type="entry name" value="4Fe4S_Fe-S-bd"/>
</dbReference>
<dbReference type="EMBL" id="QICD01000005">
    <property type="protein sequence ID" value="RNL46936.1"/>
    <property type="molecule type" value="Genomic_DNA"/>
</dbReference>
<evidence type="ECO:0000256" key="5">
    <source>
        <dbReference type="ARBA" id="ARBA00022982"/>
    </source>
</evidence>
<evidence type="ECO:0000259" key="8">
    <source>
        <dbReference type="PROSITE" id="PS51379"/>
    </source>
</evidence>
<evidence type="ECO:0000313" key="10">
    <source>
        <dbReference type="Proteomes" id="UP000278632"/>
    </source>
</evidence>
<keyword evidence="10" id="KW-1185">Reference proteome</keyword>
<evidence type="ECO:0000256" key="3">
    <source>
        <dbReference type="ARBA" id="ARBA00022723"/>
    </source>
</evidence>
<organism evidence="9 10">
    <name type="scientific">Paraeggerthella hongkongensis</name>
    <dbReference type="NCBI Taxonomy" id="230658"/>
    <lineage>
        <taxon>Bacteria</taxon>
        <taxon>Bacillati</taxon>
        <taxon>Actinomycetota</taxon>
        <taxon>Coriobacteriia</taxon>
        <taxon>Eggerthellales</taxon>
        <taxon>Eggerthellaceae</taxon>
        <taxon>Paraeggerthella</taxon>
    </lineage>
</organism>
<sequence>MSQMGFYIDSASCTGCKACELACKDKNNLDVGARLRRVRMMCGGTWEKDEALNCFTPQGVFSYSVSFSCGHCDSPACFAKCPQGAISKDADTGIVAIDLEKCIGCGTCNAACPYGACQLVEAEKKSRKCDLCKDLIDLGEEPACVGICPQRALAFGDIEELRSTYGKVADVQPLPPSSETLPNVAITAHKDAVFREGEGRLLSLEQ</sequence>
<evidence type="ECO:0000313" key="9">
    <source>
        <dbReference type="EMBL" id="RNL46936.1"/>
    </source>
</evidence>
<protein>
    <submittedName>
        <fullName evidence="9">Dimethyl sulfoxide reductase subunit B</fullName>
    </submittedName>
</protein>
<accession>A0A3N0BGC9</accession>
<evidence type="ECO:0000256" key="6">
    <source>
        <dbReference type="ARBA" id="ARBA00023004"/>
    </source>
</evidence>
<dbReference type="Pfam" id="PF13247">
    <property type="entry name" value="Fer4_11"/>
    <property type="match status" value="1"/>
</dbReference>
<evidence type="ECO:0000256" key="1">
    <source>
        <dbReference type="ARBA" id="ARBA00022448"/>
    </source>
</evidence>
<dbReference type="OrthoDB" id="9770306at2"/>
<keyword evidence="1" id="KW-0813">Transport</keyword>
<keyword evidence="7" id="KW-0411">Iron-sulfur</keyword>
<dbReference type="Proteomes" id="UP000278632">
    <property type="component" value="Unassembled WGS sequence"/>
</dbReference>
<gene>
    <name evidence="9" type="ORF">DMP08_04460</name>
</gene>
<dbReference type="GO" id="GO:0046872">
    <property type="term" value="F:metal ion binding"/>
    <property type="evidence" value="ECO:0007669"/>
    <property type="project" value="UniProtKB-KW"/>
</dbReference>
<keyword evidence="2" id="KW-0004">4Fe-4S</keyword>
<keyword evidence="6" id="KW-0408">Iron</keyword>
<dbReference type="InterPro" id="IPR050954">
    <property type="entry name" value="ET_IronSulfur_Cluster-Binding"/>
</dbReference>
<keyword evidence="3" id="KW-0479">Metal-binding</keyword>
<evidence type="ECO:0000256" key="4">
    <source>
        <dbReference type="ARBA" id="ARBA00022737"/>
    </source>
</evidence>
<comment type="caution">
    <text evidence="9">The sequence shown here is derived from an EMBL/GenBank/DDBJ whole genome shotgun (WGS) entry which is preliminary data.</text>
</comment>
<evidence type="ECO:0000256" key="2">
    <source>
        <dbReference type="ARBA" id="ARBA00022485"/>
    </source>
</evidence>
<reference evidence="10" key="1">
    <citation type="submission" date="2018-05" db="EMBL/GenBank/DDBJ databases">
        <title>Genome Sequencing of selected type strains of the family Eggerthellaceae.</title>
        <authorList>
            <person name="Danylec N."/>
            <person name="Stoll D.A."/>
            <person name="Doetsch A."/>
            <person name="Huch M."/>
        </authorList>
    </citation>
    <scope>NUCLEOTIDE SEQUENCE [LARGE SCALE GENOMIC DNA]</scope>
    <source>
        <strain evidence="10">DSM 16106</strain>
    </source>
</reference>
<dbReference type="SUPFAM" id="SSF54862">
    <property type="entry name" value="4Fe-4S ferredoxins"/>
    <property type="match status" value="1"/>
</dbReference>
<dbReference type="AlphaFoldDB" id="A0A3N0BGC9"/>
<dbReference type="RefSeq" id="WP_123191764.1">
    <property type="nucleotide sequence ID" value="NZ_QICD01000005.1"/>
</dbReference>
<feature type="domain" description="4Fe-4S ferredoxin-type" evidence="8">
    <location>
        <begin position="4"/>
        <end position="34"/>
    </location>
</feature>
<dbReference type="CDD" id="cd16371">
    <property type="entry name" value="DMSOR_beta_like"/>
    <property type="match status" value="1"/>
</dbReference>
<proteinExistence type="predicted"/>
<dbReference type="GO" id="GO:0051539">
    <property type="term" value="F:4 iron, 4 sulfur cluster binding"/>
    <property type="evidence" value="ECO:0007669"/>
    <property type="project" value="UniProtKB-KW"/>
</dbReference>
<dbReference type="PANTHER" id="PTHR43177:SF5">
    <property type="entry name" value="ANAEROBIC DIMETHYL SULFOXIDE REDUCTASE CHAIN B-RELATED"/>
    <property type="match status" value="1"/>
</dbReference>
<keyword evidence="5" id="KW-0249">Electron transport</keyword>
<dbReference type="PROSITE" id="PS00198">
    <property type="entry name" value="4FE4S_FER_1"/>
    <property type="match status" value="1"/>
</dbReference>
<dbReference type="InterPro" id="IPR017900">
    <property type="entry name" value="4Fe4S_Fe_S_CS"/>
</dbReference>
<dbReference type="PROSITE" id="PS51379">
    <property type="entry name" value="4FE4S_FER_2"/>
    <property type="match status" value="2"/>
</dbReference>
<keyword evidence="4" id="KW-0677">Repeat</keyword>